<dbReference type="Proteomes" id="UP000184139">
    <property type="component" value="Unassembled WGS sequence"/>
</dbReference>
<dbReference type="AlphaFoldDB" id="A0A1M5YN42"/>
<dbReference type="EMBL" id="FQXS01000044">
    <property type="protein sequence ID" value="SHI13328.1"/>
    <property type="molecule type" value="Genomic_DNA"/>
</dbReference>
<evidence type="ECO:0000313" key="1">
    <source>
        <dbReference type="EMBL" id="SHI13328.1"/>
    </source>
</evidence>
<gene>
    <name evidence="1" type="ORF">SAMN02745124_04236</name>
</gene>
<organism evidence="1 2">
    <name type="scientific">Desulfofustis glycolicus DSM 9705</name>
    <dbReference type="NCBI Taxonomy" id="1121409"/>
    <lineage>
        <taxon>Bacteria</taxon>
        <taxon>Pseudomonadati</taxon>
        <taxon>Thermodesulfobacteriota</taxon>
        <taxon>Desulfobulbia</taxon>
        <taxon>Desulfobulbales</taxon>
        <taxon>Desulfocapsaceae</taxon>
        <taxon>Desulfofustis</taxon>
    </lineage>
</organism>
<evidence type="ECO:0000313" key="2">
    <source>
        <dbReference type="Proteomes" id="UP000184139"/>
    </source>
</evidence>
<sequence>MAGPTATTMAHDDTGNATRDQVVGKLEQLFDEVLGHDGYGRIEVDMKILRKGQKEVVLRCGKEYRYVLDFACRRQRR</sequence>
<keyword evidence="2" id="KW-1185">Reference proteome</keyword>
<reference evidence="1 2" key="1">
    <citation type="submission" date="2016-11" db="EMBL/GenBank/DDBJ databases">
        <authorList>
            <person name="Jaros S."/>
            <person name="Januszkiewicz K."/>
            <person name="Wedrychowicz H."/>
        </authorList>
    </citation>
    <scope>NUCLEOTIDE SEQUENCE [LARGE SCALE GENOMIC DNA]</scope>
    <source>
        <strain evidence="1 2">DSM 9705</strain>
    </source>
</reference>
<name>A0A1M5YN42_9BACT</name>
<accession>A0A1M5YN42</accession>
<protein>
    <submittedName>
        <fullName evidence="1">Uncharacterized protein</fullName>
    </submittedName>
</protein>
<proteinExistence type="predicted"/>
<dbReference type="STRING" id="1121409.SAMN02745124_04236"/>